<evidence type="ECO:0000256" key="3">
    <source>
        <dbReference type="ARBA" id="ARBA00023163"/>
    </source>
</evidence>
<feature type="domain" description="HTH rpiR-type" evidence="4">
    <location>
        <begin position="2"/>
        <end position="78"/>
    </location>
</feature>
<dbReference type="SUPFAM" id="SSF53697">
    <property type="entry name" value="SIS domain"/>
    <property type="match status" value="1"/>
</dbReference>
<dbReference type="GO" id="GO:1901135">
    <property type="term" value="P:carbohydrate derivative metabolic process"/>
    <property type="evidence" value="ECO:0007669"/>
    <property type="project" value="InterPro"/>
</dbReference>
<dbReference type="InterPro" id="IPR036388">
    <property type="entry name" value="WH-like_DNA-bd_sf"/>
</dbReference>
<dbReference type="SUPFAM" id="SSF46689">
    <property type="entry name" value="Homeodomain-like"/>
    <property type="match status" value="1"/>
</dbReference>
<keyword evidence="3" id="KW-0804">Transcription</keyword>
<dbReference type="RefSeq" id="WP_161838579.1">
    <property type="nucleotide sequence ID" value="NZ_CP048000.1"/>
</dbReference>
<dbReference type="PROSITE" id="PS51464">
    <property type="entry name" value="SIS"/>
    <property type="match status" value="1"/>
</dbReference>
<dbReference type="EMBL" id="CP048000">
    <property type="protein sequence ID" value="QHQ61754.1"/>
    <property type="molecule type" value="Genomic_DNA"/>
</dbReference>
<dbReference type="Pfam" id="PF01380">
    <property type="entry name" value="SIS"/>
    <property type="match status" value="1"/>
</dbReference>
<proteinExistence type="predicted"/>
<dbReference type="CDD" id="cd05013">
    <property type="entry name" value="SIS_RpiR"/>
    <property type="match status" value="1"/>
</dbReference>
<dbReference type="KEGG" id="anr:Ana3638_14015"/>
<dbReference type="GO" id="GO:0003677">
    <property type="term" value="F:DNA binding"/>
    <property type="evidence" value="ECO:0007669"/>
    <property type="project" value="UniProtKB-KW"/>
</dbReference>
<dbReference type="InterPro" id="IPR009057">
    <property type="entry name" value="Homeodomain-like_sf"/>
</dbReference>
<evidence type="ECO:0000256" key="2">
    <source>
        <dbReference type="ARBA" id="ARBA00023125"/>
    </source>
</evidence>
<dbReference type="InterPro" id="IPR000281">
    <property type="entry name" value="HTH_RpiR"/>
</dbReference>
<evidence type="ECO:0000256" key="1">
    <source>
        <dbReference type="ARBA" id="ARBA00023015"/>
    </source>
</evidence>
<evidence type="ECO:0000259" key="5">
    <source>
        <dbReference type="PROSITE" id="PS51464"/>
    </source>
</evidence>
<dbReference type="InterPro" id="IPR035472">
    <property type="entry name" value="RpiR-like_SIS"/>
</dbReference>
<dbReference type="GO" id="GO:0003700">
    <property type="term" value="F:DNA-binding transcription factor activity"/>
    <property type="evidence" value="ECO:0007669"/>
    <property type="project" value="InterPro"/>
</dbReference>
<dbReference type="PANTHER" id="PTHR30514:SF1">
    <property type="entry name" value="HTH-TYPE TRANSCRIPTIONAL REGULATOR HEXR-RELATED"/>
    <property type="match status" value="1"/>
</dbReference>
<protein>
    <submittedName>
        <fullName evidence="6">SIS domain-containing protein</fullName>
    </submittedName>
</protein>
<feature type="domain" description="SIS" evidence="5">
    <location>
        <begin position="125"/>
        <end position="265"/>
    </location>
</feature>
<dbReference type="PANTHER" id="PTHR30514">
    <property type="entry name" value="GLUCOKINASE"/>
    <property type="match status" value="1"/>
</dbReference>
<keyword evidence="7" id="KW-1185">Reference proteome</keyword>
<dbReference type="InterPro" id="IPR046348">
    <property type="entry name" value="SIS_dom_sf"/>
</dbReference>
<gene>
    <name evidence="6" type="ORF">Ana3638_14015</name>
</gene>
<dbReference type="InterPro" id="IPR047640">
    <property type="entry name" value="RpiR-like"/>
</dbReference>
<organism evidence="6 7">
    <name type="scientific">Anaerocolumna sedimenticola</name>
    <dbReference type="NCBI Taxonomy" id="2696063"/>
    <lineage>
        <taxon>Bacteria</taxon>
        <taxon>Bacillati</taxon>
        <taxon>Bacillota</taxon>
        <taxon>Clostridia</taxon>
        <taxon>Lachnospirales</taxon>
        <taxon>Lachnospiraceae</taxon>
        <taxon>Anaerocolumna</taxon>
    </lineage>
</organism>
<dbReference type="AlphaFoldDB" id="A0A6P1TL25"/>
<dbReference type="Pfam" id="PF01418">
    <property type="entry name" value="HTH_6"/>
    <property type="match status" value="1"/>
</dbReference>
<evidence type="ECO:0000259" key="4">
    <source>
        <dbReference type="PROSITE" id="PS51071"/>
    </source>
</evidence>
<dbReference type="Proteomes" id="UP000464314">
    <property type="component" value="Chromosome"/>
</dbReference>
<accession>A0A6P1TL25</accession>
<dbReference type="InterPro" id="IPR001347">
    <property type="entry name" value="SIS_dom"/>
</dbReference>
<keyword evidence="2" id="KW-0238">DNA-binding</keyword>
<evidence type="ECO:0000313" key="6">
    <source>
        <dbReference type="EMBL" id="QHQ61754.1"/>
    </source>
</evidence>
<sequence length="283" mass="31338">MEGIYSRIDNSYAKFTKSEKLVADFVFQNPQKVLYTSITDLAEMCGVGDTTVFRFCKALKLNGYQEFKMLLAQDIANKKGMNNAIAGTIELEDDVRTVCKKTFATNIAALNETFNLLDFDAITKAVDLISAAKRIHFFGVGSSGVIALEAKQKFMRILPNVEFIADCHMQCMAAALLDSRDLAVIFSYSGSTKDMIEVHKLVKQNACKSICITRFAKTALTNQADVVLLCGSNEGPLDGGASSTSMVQLYLLDVLYMEYFVKHYNQSRDNKARTTEAISSKLL</sequence>
<reference evidence="6 7" key="1">
    <citation type="submission" date="2020-01" db="EMBL/GenBank/DDBJ databases">
        <title>Genome analysis of Anaerocolumna sp. CBA3638.</title>
        <authorList>
            <person name="Kim J."/>
            <person name="Roh S.W."/>
        </authorList>
    </citation>
    <scope>NUCLEOTIDE SEQUENCE [LARGE SCALE GENOMIC DNA]</scope>
    <source>
        <strain evidence="6 7">CBA3638</strain>
    </source>
</reference>
<dbReference type="Gene3D" id="3.40.50.10490">
    <property type="entry name" value="Glucose-6-phosphate isomerase like protein, domain 1"/>
    <property type="match status" value="1"/>
</dbReference>
<dbReference type="GO" id="GO:0097367">
    <property type="term" value="F:carbohydrate derivative binding"/>
    <property type="evidence" value="ECO:0007669"/>
    <property type="project" value="InterPro"/>
</dbReference>
<dbReference type="Gene3D" id="1.10.10.10">
    <property type="entry name" value="Winged helix-like DNA-binding domain superfamily/Winged helix DNA-binding domain"/>
    <property type="match status" value="1"/>
</dbReference>
<evidence type="ECO:0000313" key="7">
    <source>
        <dbReference type="Proteomes" id="UP000464314"/>
    </source>
</evidence>
<keyword evidence="1" id="KW-0805">Transcription regulation</keyword>
<name>A0A6P1TL25_9FIRM</name>
<dbReference type="PROSITE" id="PS51071">
    <property type="entry name" value="HTH_RPIR"/>
    <property type="match status" value="1"/>
</dbReference>